<organism evidence="2 3">
    <name type="scientific">Nostoc commune NIES-4072</name>
    <dbReference type="NCBI Taxonomy" id="2005467"/>
    <lineage>
        <taxon>Bacteria</taxon>
        <taxon>Bacillati</taxon>
        <taxon>Cyanobacteriota</taxon>
        <taxon>Cyanophyceae</taxon>
        <taxon>Nostocales</taxon>
        <taxon>Nostocaceae</taxon>
        <taxon>Nostoc</taxon>
    </lineage>
</organism>
<accession>A0A2R5G595</accession>
<keyword evidence="3" id="KW-1185">Reference proteome</keyword>
<evidence type="ECO:0000313" key="2">
    <source>
        <dbReference type="EMBL" id="GBG22944.1"/>
    </source>
</evidence>
<sequence>MRYLDDTKLWDKIEYVGGCLIFGGLFLAAVITFSTDIFEATFYIFLATIIAPFVKINPILRRYVLISGFIFGLLMGYFK</sequence>
<evidence type="ECO:0000256" key="1">
    <source>
        <dbReference type="SAM" id="Phobius"/>
    </source>
</evidence>
<keyword evidence="1" id="KW-0472">Membrane</keyword>
<reference evidence="2 3" key="1">
    <citation type="submission" date="2017-06" db="EMBL/GenBank/DDBJ databases">
        <title>Genome sequencing of cyanobaciteial culture collection at National Institute for Environmental Studies (NIES).</title>
        <authorList>
            <person name="Hirose Y."/>
            <person name="Shimura Y."/>
            <person name="Fujisawa T."/>
            <person name="Nakamura Y."/>
            <person name="Kawachi M."/>
        </authorList>
    </citation>
    <scope>NUCLEOTIDE SEQUENCE [LARGE SCALE GENOMIC DNA]</scope>
    <source>
        <strain evidence="2 3">NIES-4072</strain>
    </source>
</reference>
<keyword evidence="1" id="KW-1133">Transmembrane helix</keyword>
<keyword evidence="1" id="KW-0812">Transmembrane</keyword>
<protein>
    <submittedName>
        <fullName evidence="2">Uncharacterized protein</fullName>
    </submittedName>
</protein>
<feature type="transmembrane region" description="Helical" evidence="1">
    <location>
        <begin position="12"/>
        <end position="31"/>
    </location>
</feature>
<dbReference type="EMBL" id="BDUD01000002">
    <property type="protein sequence ID" value="GBG22944.1"/>
    <property type="molecule type" value="Genomic_DNA"/>
</dbReference>
<proteinExistence type="predicted"/>
<evidence type="ECO:0000313" key="3">
    <source>
        <dbReference type="Proteomes" id="UP000245124"/>
    </source>
</evidence>
<feature type="transmembrane region" description="Helical" evidence="1">
    <location>
        <begin position="63"/>
        <end position="78"/>
    </location>
</feature>
<feature type="transmembrane region" description="Helical" evidence="1">
    <location>
        <begin position="37"/>
        <end position="56"/>
    </location>
</feature>
<comment type="caution">
    <text evidence="2">The sequence shown here is derived from an EMBL/GenBank/DDBJ whole genome shotgun (WGS) entry which is preliminary data.</text>
</comment>
<gene>
    <name evidence="2" type="ORF">NIES4072_66560</name>
</gene>
<dbReference type="AlphaFoldDB" id="A0A2R5G595"/>
<name>A0A2R5G595_NOSCO</name>
<dbReference type="Proteomes" id="UP000245124">
    <property type="component" value="Unassembled WGS sequence"/>
</dbReference>